<protein>
    <submittedName>
        <fullName evidence="2">Uncharacterized protein</fullName>
    </submittedName>
</protein>
<name>A0A2H3CJH1_ARMGA</name>
<dbReference type="Proteomes" id="UP000217790">
    <property type="component" value="Unassembled WGS sequence"/>
</dbReference>
<feature type="signal peptide" evidence="1">
    <location>
        <begin position="1"/>
        <end position="23"/>
    </location>
</feature>
<sequence length="130" mass="13980">MLFYTKLLMKTTAVLTSLQLTTLTEISTGRDAVNMELCGAVLVSILPSTRMSRYPDIDACIQAARLIAAAGDMAPFPFIKACCEEQERSTGVGREYCEHAGLVVIAVGENGVNTERLVAGNTPERARKGV</sequence>
<dbReference type="InParanoid" id="A0A2H3CJH1"/>
<keyword evidence="3" id="KW-1185">Reference proteome</keyword>
<feature type="chain" id="PRO_5013924315" evidence="1">
    <location>
        <begin position="24"/>
        <end position="130"/>
    </location>
</feature>
<evidence type="ECO:0000313" key="2">
    <source>
        <dbReference type="EMBL" id="PBK79342.1"/>
    </source>
</evidence>
<evidence type="ECO:0000256" key="1">
    <source>
        <dbReference type="SAM" id="SignalP"/>
    </source>
</evidence>
<dbReference type="AlphaFoldDB" id="A0A2H3CJH1"/>
<organism evidence="2 3">
    <name type="scientific">Armillaria gallica</name>
    <name type="common">Bulbous honey fungus</name>
    <name type="synonym">Armillaria bulbosa</name>
    <dbReference type="NCBI Taxonomy" id="47427"/>
    <lineage>
        <taxon>Eukaryota</taxon>
        <taxon>Fungi</taxon>
        <taxon>Dikarya</taxon>
        <taxon>Basidiomycota</taxon>
        <taxon>Agaricomycotina</taxon>
        <taxon>Agaricomycetes</taxon>
        <taxon>Agaricomycetidae</taxon>
        <taxon>Agaricales</taxon>
        <taxon>Marasmiineae</taxon>
        <taxon>Physalacriaceae</taxon>
        <taxon>Armillaria</taxon>
    </lineage>
</organism>
<accession>A0A2H3CJH1</accession>
<dbReference type="EMBL" id="KZ293784">
    <property type="protein sequence ID" value="PBK79342.1"/>
    <property type="molecule type" value="Genomic_DNA"/>
</dbReference>
<reference evidence="3" key="1">
    <citation type="journal article" date="2017" name="Nat. Ecol. Evol.">
        <title>Genome expansion and lineage-specific genetic innovations in the forest pathogenic fungi Armillaria.</title>
        <authorList>
            <person name="Sipos G."/>
            <person name="Prasanna A.N."/>
            <person name="Walter M.C."/>
            <person name="O'Connor E."/>
            <person name="Balint B."/>
            <person name="Krizsan K."/>
            <person name="Kiss B."/>
            <person name="Hess J."/>
            <person name="Varga T."/>
            <person name="Slot J."/>
            <person name="Riley R."/>
            <person name="Boka B."/>
            <person name="Rigling D."/>
            <person name="Barry K."/>
            <person name="Lee J."/>
            <person name="Mihaltcheva S."/>
            <person name="LaButti K."/>
            <person name="Lipzen A."/>
            <person name="Waldron R."/>
            <person name="Moloney N.M."/>
            <person name="Sperisen C."/>
            <person name="Kredics L."/>
            <person name="Vagvoelgyi C."/>
            <person name="Patrignani A."/>
            <person name="Fitzpatrick D."/>
            <person name="Nagy I."/>
            <person name="Doyle S."/>
            <person name="Anderson J.B."/>
            <person name="Grigoriev I.V."/>
            <person name="Gueldener U."/>
            <person name="Muensterkoetter M."/>
            <person name="Nagy L.G."/>
        </authorList>
    </citation>
    <scope>NUCLEOTIDE SEQUENCE [LARGE SCALE GENOMIC DNA]</scope>
    <source>
        <strain evidence="3">Ar21-2</strain>
    </source>
</reference>
<keyword evidence="1" id="KW-0732">Signal</keyword>
<gene>
    <name evidence="2" type="ORF">ARMGADRAFT_1103386</name>
</gene>
<evidence type="ECO:0000313" key="3">
    <source>
        <dbReference type="Proteomes" id="UP000217790"/>
    </source>
</evidence>
<proteinExistence type="predicted"/>